<accession>A0AAP2Z868</accession>
<dbReference type="AlphaFoldDB" id="A0AAP2Z868"/>
<evidence type="ECO:0000313" key="1">
    <source>
        <dbReference type="EMBL" id="MCU4751159.1"/>
    </source>
</evidence>
<sequence length="166" mass="18508">MDMNRRKALTKAITVCSITFGGCLSESSTDSHADHGSTRESQEGRVDSVFIENLSDTKVKVVVIIHNGDDDEGISNQYKIPERTGVEIPEVGIEGERYNVGVQYDRNLEAYEWSVQNSCIHESQSTELSIRINEDETLTVFAEGCDEKSTGIRAGIDYADHEKYII</sequence>
<proteinExistence type="predicted"/>
<gene>
    <name evidence="1" type="ORF">OB919_04045</name>
</gene>
<reference evidence="1 2" key="1">
    <citation type="submission" date="2022-09" db="EMBL/GenBank/DDBJ databases">
        <title>Enrichment on poylsaccharides allowed isolation of novel metabolic and taxonomic groups of Haloarchaea.</title>
        <authorList>
            <person name="Sorokin D.Y."/>
            <person name="Elcheninov A.G."/>
            <person name="Khizhniak T.V."/>
            <person name="Kolganova T.V."/>
            <person name="Kublanov I.V."/>
        </authorList>
    </citation>
    <scope>NUCLEOTIDE SEQUENCE [LARGE SCALE GENOMIC DNA]</scope>
    <source>
        <strain evidence="1 2">AArc-curdl1</strain>
    </source>
</reference>
<comment type="caution">
    <text evidence="1">The sequence shown here is derived from an EMBL/GenBank/DDBJ whole genome shotgun (WGS) entry which is preliminary data.</text>
</comment>
<keyword evidence="2" id="KW-1185">Reference proteome</keyword>
<dbReference type="Proteomes" id="UP001321047">
    <property type="component" value="Unassembled WGS sequence"/>
</dbReference>
<protein>
    <submittedName>
        <fullName evidence="1">Uncharacterized protein</fullName>
    </submittedName>
</protein>
<name>A0AAP2Z868_9EURY</name>
<dbReference type="RefSeq" id="WP_342806649.1">
    <property type="nucleotide sequence ID" value="NZ_JAOPJZ010000002.1"/>
</dbReference>
<dbReference type="EMBL" id="JAOPJZ010000002">
    <property type="protein sequence ID" value="MCU4751159.1"/>
    <property type="molecule type" value="Genomic_DNA"/>
</dbReference>
<evidence type="ECO:0000313" key="2">
    <source>
        <dbReference type="Proteomes" id="UP001321047"/>
    </source>
</evidence>
<organism evidence="1 2">
    <name type="scientific">Natronosalvus hydrolyticus</name>
    <dbReference type="NCBI Taxonomy" id="2979988"/>
    <lineage>
        <taxon>Archaea</taxon>
        <taxon>Methanobacteriati</taxon>
        <taxon>Methanobacteriota</taxon>
        <taxon>Stenosarchaea group</taxon>
        <taxon>Halobacteria</taxon>
        <taxon>Halobacteriales</taxon>
        <taxon>Natrialbaceae</taxon>
        <taxon>Natronosalvus</taxon>
    </lineage>
</organism>
<dbReference type="PROSITE" id="PS51257">
    <property type="entry name" value="PROKAR_LIPOPROTEIN"/>
    <property type="match status" value="1"/>
</dbReference>